<evidence type="ECO:0000313" key="1">
    <source>
        <dbReference type="EMBL" id="KAK4360518.1"/>
    </source>
</evidence>
<dbReference type="Proteomes" id="UP001291623">
    <property type="component" value="Unassembled WGS sequence"/>
</dbReference>
<evidence type="ECO:0000313" key="2">
    <source>
        <dbReference type="Proteomes" id="UP001291623"/>
    </source>
</evidence>
<proteinExistence type="predicted"/>
<protein>
    <recommendedName>
        <fullName evidence="3">Kinesin motor domain-containing protein</fullName>
    </recommendedName>
</protein>
<dbReference type="PANTHER" id="PTHR47968">
    <property type="entry name" value="CENTROMERE PROTEIN E"/>
    <property type="match status" value="1"/>
</dbReference>
<evidence type="ECO:0008006" key="3">
    <source>
        <dbReference type="Google" id="ProtNLM"/>
    </source>
</evidence>
<dbReference type="SUPFAM" id="SSF52540">
    <property type="entry name" value="P-loop containing nucleoside triphosphate hydrolases"/>
    <property type="match status" value="1"/>
</dbReference>
<keyword evidence="2" id="KW-1185">Reference proteome</keyword>
<reference evidence="1" key="1">
    <citation type="submission" date="2023-12" db="EMBL/GenBank/DDBJ databases">
        <title>Genome assembly of Anisodus tanguticus.</title>
        <authorList>
            <person name="Wang Y.-J."/>
        </authorList>
    </citation>
    <scope>NUCLEOTIDE SEQUENCE</scope>
    <source>
        <strain evidence="1">KB-2021</strain>
        <tissue evidence="1">Leaf</tissue>
    </source>
</reference>
<sequence length="101" mass="11819">MEEHEERIFASVRVRPLNEKERNNVSDWECINDTTIIYNNISLSPSERLMYPSAYTFDHFSVFDRIQKLVTYGNCTKCRDKVYEEAAKDVALSVVKGFNCE</sequence>
<dbReference type="GO" id="GO:0007018">
    <property type="term" value="P:microtubule-based movement"/>
    <property type="evidence" value="ECO:0007669"/>
    <property type="project" value="InterPro"/>
</dbReference>
<dbReference type="PANTHER" id="PTHR47968:SF55">
    <property type="entry name" value="KINESIN-LIKE PROTEIN KIN-7H"/>
    <property type="match status" value="1"/>
</dbReference>
<dbReference type="InterPro" id="IPR027417">
    <property type="entry name" value="P-loop_NTPase"/>
</dbReference>
<gene>
    <name evidence="1" type="ORF">RND71_019470</name>
</gene>
<dbReference type="GO" id="GO:0003777">
    <property type="term" value="F:microtubule motor activity"/>
    <property type="evidence" value="ECO:0007669"/>
    <property type="project" value="InterPro"/>
</dbReference>
<name>A0AAE1V8I1_9SOLA</name>
<comment type="caution">
    <text evidence="1">The sequence shown here is derived from an EMBL/GenBank/DDBJ whole genome shotgun (WGS) entry which is preliminary data.</text>
</comment>
<dbReference type="EMBL" id="JAVYJV010000010">
    <property type="protein sequence ID" value="KAK4360518.1"/>
    <property type="molecule type" value="Genomic_DNA"/>
</dbReference>
<dbReference type="InterPro" id="IPR036961">
    <property type="entry name" value="Kinesin_motor_dom_sf"/>
</dbReference>
<organism evidence="1 2">
    <name type="scientific">Anisodus tanguticus</name>
    <dbReference type="NCBI Taxonomy" id="243964"/>
    <lineage>
        <taxon>Eukaryota</taxon>
        <taxon>Viridiplantae</taxon>
        <taxon>Streptophyta</taxon>
        <taxon>Embryophyta</taxon>
        <taxon>Tracheophyta</taxon>
        <taxon>Spermatophyta</taxon>
        <taxon>Magnoliopsida</taxon>
        <taxon>eudicotyledons</taxon>
        <taxon>Gunneridae</taxon>
        <taxon>Pentapetalae</taxon>
        <taxon>asterids</taxon>
        <taxon>lamiids</taxon>
        <taxon>Solanales</taxon>
        <taxon>Solanaceae</taxon>
        <taxon>Solanoideae</taxon>
        <taxon>Hyoscyameae</taxon>
        <taxon>Anisodus</taxon>
    </lineage>
</organism>
<dbReference type="Gene3D" id="3.40.850.10">
    <property type="entry name" value="Kinesin motor domain"/>
    <property type="match status" value="1"/>
</dbReference>
<dbReference type="AlphaFoldDB" id="A0AAE1V8I1"/>
<dbReference type="InterPro" id="IPR027640">
    <property type="entry name" value="Kinesin-like_fam"/>
</dbReference>
<accession>A0AAE1V8I1</accession>